<dbReference type="HOGENOM" id="CLU_000445_114_4_10"/>
<dbReference type="InterPro" id="IPR003660">
    <property type="entry name" value="HAMP_dom"/>
</dbReference>
<dbReference type="AlphaFoldDB" id="F5J1E6"/>
<evidence type="ECO:0000256" key="10">
    <source>
        <dbReference type="SAM" id="Phobius"/>
    </source>
</evidence>
<dbReference type="GO" id="GO:0000160">
    <property type="term" value="P:phosphorelay signal transduction system"/>
    <property type="evidence" value="ECO:0007669"/>
    <property type="project" value="UniProtKB-KW"/>
</dbReference>
<dbReference type="InterPro" id="IPR004358">
    <property type="entry name" value="Sig_transdc_His_kin-like_C"/>
</dbReference>
<keyword evidence="10" id="KW-0812">Transmembrane</keyword>
<dbReference type="SMART" id="SM00387">
    <property type="entry name" value="HATPase_c"/>
    <property type="match status" value="1"/>
</dbReference>
<dbReference type="Proteomes" id="UP000004913">
    <property type="component" value="Unassembled WGS sequence"/>
</dbReference>
<accession>F5J1E6</accession>
<feature type="domain" description="Histidine kinase" evidence="11">
    <location>
        <begin position="227"/>
        <end position="436"/>
    </location>
</feature>
<keyword evidence="14" id="KW-1185">Reference proteome</keyword>
<evidence type="ECO:0000256" key="4">
    <source>
        <dbReference type="ARBA" id="ARBA00022553"/>
    </source>
</evidence>
<evidence type="ECO:0000256" key="9">
    <source>
        <dbReference type="ARBA" id="ARBA00023012"/>
    </source>
</evidence>
<dbReference type="STRING" id="742766.HMPREF9455_03163"/>
<evidence type="ECO:0000256" key="7">
    <source>
        <dbReference type="ARBA" id="ARBA00022777"/>
    </source>
</evidence>
<comment type="subcellular location">
    <subcellularLocation>
        <location evidence="2">Membrane</location>
    </subcellularLocation>
</comment>
<keyword evidence="6" id="KW-0547">Nucleotide-binding</keyword>
<protein>
    <recommendedName>
        <fullName evidence="3">histidine kinase</fullName>
        <ecNumber evidence="3">2.7.13.3</ecNumber>
    </recommendedName>
</protein>
<dbReference type="Gene3D" id="6.10.340.10">
    <property type="match status" value="1"/>
</dbReference>
<evidence type="ECO:0000259" key="11">
    <source>
        <dbReference type="PROSITE" id="PS50109"/>
    </source>
</evidence>
<dbReference type="GO" id="GO:0005524">
    <property type="term" value="F:ATP binding"/>
    <property type="evidence" value="ECO:0007669"/>
    <property type="project" value="UniProtKB-KW"/>
</dbReference>
<dbReference type="InterPro" id="IPR035965">
    <property type="entry name" value="PAS-like_dom_sf"/>
</dbReference>
<dbReference type="InterPro" id="IPR003594">
    <property type="entry name" value="HATPase_dom"/>
</dbReference>
<keyword evidence="7" id="KW-0418">Kinase</keyword>
<comment type="caution">
    <text evidence="13">The sequence shown here is derived from an EMBL/GenBank/DDBJ whole genome shotgun (WGS) entry which is preliminary data.</text>
</comment>
<evidence type="ECO:0000256" key="5">
    <source>
        <dbReference type="ARBA" id="ARBA00022679"/>
    </source>
</evidence>
<evidence type="ECO:0000256" key="6">
    <source>
        <dbReference type="ARBA" id="ARBA00022741"/>
    </source>
</evidence>
<evidence type="ECO:0000313" key="13">
    <source>
        <dbReference type="EMBL" id="EGK00520.1"/>
    </source>
</evidence>
<keyword evidence="10" id="KW-1133">Transmembrane helix</keyword>
<reference evidence="13 14" key="1">
    <citation type="submission" date="2011-04" db="EMBL/GenBank/DDBJ databases">
        <title>The Genome Sequence of Dysgonomonas gadei ATCC BAA-286.</title>
        <authorList>
            <consortium name="The Broad Institute Genome Sequencing Platform"/>
            <person name="Earl A."/>
            <person name="Ward D."/>
            <person name="Feldgarden M."/>
            <person name="Gevers D."/>
            <person name="Pudlo N."/>
            <person name="Martens E."/>
            <person name="Allen-Vercoe E."/>
            <person name="Young S.K."/>
            <person name="Zeng Q."/>
            <person name="Gargeya S."/>
            <person name="Fitzgerald M."/>
            <person name="Haas B."/>
            <person name="Abouelleil A."/>
            <person name="Alvarado L."/>
            <person name="Arachchi H.M."/>
            <person name="Berlin A."/>
            <person name="Brown A."/>
            <person name="Chapman S.B."/>
            <person name="Chen Z."/>
            <person name="Dunbar C."/>
            <person name="Freedman E."/>
            <person name="Gearin G."/>
            <person name="Gellesch M."/>
            <person name="Goldberg J."/>
            <person name="Griggs A."/>
            <person name="Gujja S."/>
            <person name="Heiman D."/>
            <person name="Howarth C."/>
            <person name="Larson L."/>
            <person name="Lui A."/>
            <person name="MacDonald P.J.P."/>
            <person name="Mehta T."/>
            <person name="Montmayeur A."/>
            <person name="Murphy C."/>
            <person name="Neiman D."/>
            <person name="Pearson M."/>
            <person name="Priest M."/>
            <person name="Roberts A."/>
            <person name="Saif S."/>
            <person name="Shea T."/>
            <person name="Shenoy N."/>
            <person name="Sisk P."/>
            <person name="Stolte C."/>
            <person name="Sykes S."/>
            <person name="Yandava C."/>
            <person name="Wortman J."/>
            <person name="Nusbaum C."/>
            <person name="Birren B."/>
        </authorList>
    </citation>
    <scope>NUCLEOTIDE SEQUENCE [LARGE SCALE GENOMIC DNA]</scope>
    <source>
        <strain evidence="13 14">ATCC BAA-286</strain>
    </source>
</reference>
<evidence type="ECO:0000256" key="8">
    <source>
        <dbReference type="ARBA" id="ARBA00022840"/>
    </source>
</evidence>
<organism evidence="13 14">
    <name type="scientific">Dysgonomonas gadei ATCC BAA-286</name>
    <dbReference type="NCBI Taxonomy" id="742766"/>
    <lineage>
        <taxon>Bacteria</taxon>
        <taxon>Pseudomonadati</taxon>
        <taxon>Bacteroidota</taxon>
        <taxon>Bacteroidia</taxon>
        <taxon>Bacteroidales</taxon>
        <taxon>Dysgonomonadaceae</taxon>
        <taxon>Dysgonomonas</taxon>
    </lineage>
</organism>
<dbReference type="EC" id="2.7.13.3" evidence="3"/>
<evidence type="ECO:0000259" key="12">
    <source>
        <dbReference type="PROSITE" id="PS50885"/>
    </source>
</evidence>
<evidence type="ECO:0000256" key="2">
    <source>
        <dbReference type="ARBA" id="ARBA00004370"/>
    </source>
</evidence>
<evidence type="ECO:0000313" key="14">
    <source>
        <dbReference type="Proteomes" id="UP000004913"/>
    </source>
</evidence>
<feature type="transmembrane region" description="Helical" evidence="10">
    <location>
        <begin position="33"/>
        <end position="52"/>
    </location>
</feature>
<evidence type="ECO:0000256" key="1">
    <source>
        <dbReference type="ARBA" id="ARBA00000085"/>
    </source>
</evidence>
<comment type="catalytic activity">
    <reaction evidence="1">
        <text>ATP + protein L-histidine = ADP + protein N-phospho-L-histidine.</text>
        <dbReference type="EC" id="2.7.13.3"/>
    </reaction>
</comment>
<dbReference type="PANTHER" id="PTHR43065">
    <property type="entry name" value="SENSOR HISTIDINE KINASE"/>
    <property type="match status" value="1"/>
</dbReference>
<dbReference type="OrthoDB" id="1931120at2"/>
<dbReference type="SUPFAM" id="SSF55874">
    <property type="entry name" value="ATPase domain of HSP90 chaperone/DNA topoisomerase II/histidine kinase"/>
    <property type="match status" value="1"/>
</dbReference>
<dbReference type="PROSITE" id="PS50109">
    <property type="entry name" value="HIS_KIN"/>
    <property type="match status" value="1"/>
</dbReference>
<keyword evidence="5" id="KW-0808">Transferase</keyword>
<dbReference type="CDD" id="cd06225">
    <property type="entry name" value="HAMP"/>
    <property type="match status" value="1"/>
</dbReference>
<dbReference type="GO" id="GO:0016020">
    <property type="term" value="C:membrane"/>
    <property type="evidence" value="ECO:0007669"/>
    <property type="project" value="UniProtKB-SubCell"/>
</dbReference>
<dbReference type="RefSeq" id="WP_006800696.1">
    <property type="nucleotide sequence ID" value="NZ_GL891987.1"/>
</dbReference>
<gene>
    <name evidence="13" type="ORF">HMPREF9455_03163</name>
</gene>
<proteinExistence type="predicted"/>
<dbReference type="PROSITE" id="PS50885">
    <property type="entry name" value="HAMP"/>
    <property type="match status" value="1"/>
</dbReference>
<name>F5J1E6_9BACT</name>
<dbReference type="Pfam" id="PF02518">
    <property type="entry name" value="HATPase_c"/>
    <property type="match status" value="1"/>
</dbReference>
<feature type="transmembrane region" description="Helical" evidence="10">
    <location>
        <begin position="6"/>
        <end position="26"/>
    </location>
</feature>
<dbReference type="InterPro" id="IPR005467">
    <property type="entry name" value="His_kinase_dom"/>
</dbReference>
<dbReference type="SUPFAM" id="SSF55785">
    <property type="entry name" value="PYP-like sensor domain (PAS domain)"/>
    <property type="match status" value="1"/>
</dbReference>
<dbReference type="EMBL" id="ADLV01000036">
    <property type="protein sequence ID" value="EGK00520.1"/>
    <property type="molecule type" value="Genomic_DNA"/>
</dbReference>
<dbReference type="PANTHER" id="PTHR43065:SF10">
    <property type="entry name" value="PEROXIDE STRESS-ACTIVATED HISTIDINE KINASE MAK3"/>
    <property type="match status" value="1"/>
</dbReference>
<keyword evidence="8" id="KW-0067">ATP-binding</keyword>
<keyword evidence="9" id="KW-0902">Two-component regulatory system</keyword>
<dbReference type="GO" id="GO:0004673">
    <property type="term" value="F:protein histidine kinase activity"/>
    <property type="evidence" value="ECO:0007669"/>
    <property type="project" value="UniProtKB-EC"/>
</dbReference>
<keyword evidence="4" id="KW-0597">Phosphoprotein</keyword>
<dbReference type="eggNOG" id="COG5000">
    <property type="taxonomic scope" value="Bacteria"/>
</dbReference>
<evidence type="ECO:0000256" key="3">
    <source>
        <dbReference type="ARBA" id="ARBA00012438"/>
    </source>
</evidence>
<dbReference type="PRINTS" id="PR00344">
    <property type="entry name" value="BCTRLSENSOR"/>
</dbReference>
<keyword evidence="10" id="KW-0472">Membrane</keyword>
<dbReference type="Gene3D" id="3.30.565.10">
    <property type="entry name" value="Histidine kinase-like ATPase, C-terminal domain"/>
    <property type="match status" value="1"/>
</dbReference>
<sequence length="438" mass="49899">MKSKILFWLLVILVFGALLSIGFLFYKTDIYKFMIIEGVAILAIILFIILYYRLIKPYQIIADGMELLKEQDFSTRLRLISDSEANKLISIFNKMMDQLKDERLQVREKNHFLDLLIQASPQGVIILDFDDHISEINPSGLRLLDINNINEVKGKKLSDSGISIGSQLEMLKASEDVVIRSSGITMYRCIRSSFIDRGFSHPFILIEELTHELLEIEKKSYENIIRMMAHEVNNSVGAVSSTLNVISDILRQNDNNELSDVLPAVDASFDRCRHLGYFISNFAEVVKIPEPSLAETDLNELARSVDALTRLECKHRNIGLKLDLTEDNNVIRLDGIQFEQVLVNVIKNAYEAIGENGEIRIVTRSNPLSIQIANNGPGIPDDVKQKLFTPFFTTKSSGQGIGLMFVREVLINHNCKFDLKSENGWTRFDIYFPENKKF</sequence>
<feature type="domain" description="HAMP" evidence="12">
    <location>
        <begin position="52"/>
        <end position="104"/>
    </location>
</feature>
<dbReference type="InterPro" id="IPR036890">
    <property type="entry name" value="HATPase_C_sf"/>
</dbReference>